<dbReference type="OrthoDB" id="73901at2759"/>
<keyword evidence="4" id="KW-0187">Copper transport</keyword>
<organism evidence="5 8">
    <name type="scientific">Ustilaginoidea virens</name>
    <name type="common">Rice false smut fungus</name>
    <name type="synonym">Villosiclava virens</name>
    <dbReference type="NCBI Taxonomy" id="1159556"/>
    <lineage>
        <taxon>Eukaryota</taxon>
        <taxon>Fungi</taxon>
        <taxon>Dikarya</taxon>
        <taxon>Ascomycota</taxon>
        <taxon>Pezizomycotina</taxon>
        <taxon>Sordariomycetes</taxon>
        <taxon>Hypocreomycetidae</taxon>
        <taxon>Hypocreales</taxon>
        <taxon>Clavicipitaceae</taxon>
        <taxon>Ustilaginoidea</taxon>
    </lineage>
</organism>
<dbReference type="RefSeq" id="XP_042997767.1">
    <property type="nucleotide sequence ID" value="XM_043141833.1"/>
</dbReference>
<evidence type="ECO:0000256" key="1">
    <source>
        <dbReference type="ARBA" id="ARBA00022692"/>
    </source>
</evidence>
<dbReference type="EMBL" id="BBTG02000015">
    <property type="protein sequence ID" value="GAO14533.1"/>
    <property type="molecule type" value="Genomic_DNA"/>
</dbReference>
<dbReference type="Proteomes" id="UP000027002">
    <property type="component" value="Chromosome 3"/>
</dbReference>
<reference evidence="8" key="2">
    <citation type="journal article" date="2016" name="Genome Announc.">
        <title>Genome sequence of Ustilaginoidea virens IPU010, a rice pathogenic fungus causing false smut.</title>
        <authorList>
            <person name="Kumagai T."/>
            <person name="Ishii T."/>
            <person name="Terai G."/>
            <person name="Umemura M."/>
            <person name="Machida M."/>
            <person name="Asai K."/>
        </authorList>
    </citation>
    <scope>NUCLEOTIDE SEQUENCE [LARGE SCALE GENOMIC DNA]</scope>
    <source>
        <strain evidence="8">IPU010</strain>
    </source>
</reference>
<dbReference type="AlphaFoldDB" id="A0A063C7C6"/>
<evidence type="ECO:0000256" key="4">
    <source>
        <dbReference type="RuleBase" id="RU367022"/>
    </source>
</evidence>
<keyword evidence="1 4" id="KW-0812">Transmembrane</keyword>
<dbReference type="PANTHER" id="PTHR12483:SF120">
    <property type="entry name" value="HIGH-AFFINITY COPPER TRANSPORTER CTRA2"/>
    <property type="match status" value="1"/>
</dbReference>
<dbReference type="InterPro" id="IPR007274">
    <property type="entry name" value="Cop_transporter"/>
</dbReference>
<dbReference type="Proteomes" id="UP000054053">
    <property type="component" value="Unassembled WGS sequence"/>
</dbReference>
<keyword evidence="4" id="KW-0406">Ion transport</keyword>
<keyword evidence="2 4" id="KW-1133">Transmembrane helix</keyword>
<evidence type="ECO:0000313" key="7">
    <source>
        <dbReference type="Proteomes" id="UP000027002"/>
    </source>
</evidence>
<keyword evidence="3 4" id="KW-0472">Membrane</keyword>
<gene>
    <name evidence="6" type="ORF">UV8b_04335</name>
    <name evidence="5" type="ORF">UVI_02032440</name>
</gene>
<keyword evidence="4" id="KW-0186">Copper</keyword>
<reference evidence="5" key="1">
    <citation type="journal article" date="2016" name="Genome Announc.">
        <title>Genome Sequence of Ustilaginoidea virens IPU010, a Rice Pathogenic Fungus Causing False Smut.</title>
        <authorList>
            <person name="Kumagai T."/>
            <person name="Ishii T."/>
            <person name="Terai G."/>
            <person name="Umemura M."/>
            <person name="Machida M."/>
            <person name="Asai K."/>
        </authorList>
    </citation>
    <scope>NUCLEOTIDE SEQUENCE [LARGE SCALE GENOMIC DNA]</scope>
    <source>
        <strain evidence="5">IPU010</strain>
    </source>
</reference>
<dbReference type="STRING" id="1159556.A0A063C7C6"/>
<evidence type="ECO:0000256" key="3">
    <source>
        <dbReference type="ARBA" id="ARBA00023136"/>
    </source>
</evidence>
<evidence type="ECO:0000313" key="5">
    <source>
        <dbReference type="EMBL" id="GAO14533.1"/>
    </source>
</evidence>
<dbReference type="EMBL" id="CP072755">
    <property type="protein sequence ID" value="QUC20094.1"/>
    <property type="molecule type" value="Genomic_DNA"/>
</dbReference>
<evidence type="ECO:0000313" key="6">
    <source>
        <dbReference type="EMBL" id="QUC20094.1"/>
    </source>
</evidence>
<keyword evidence="4" id="KW-0813">Transport</keyword>
<reference evidence="6" key="3">
    <citation type="submission" date="2020-03" db="EMBL/GenBank/DDBJ databases">
        <title>A mixture of massive structural variations and highly conserved coding sequences in Ustilaginoidea virens genome.</title>
        <authorList>
            <person name="Zhang K."/>
            <person name="Zhao Z."/>
            <person name="Zhang Z."/>
            <person name="Li Y."/>
            <person name="Hsiang T."/>
            <person name="Sun W."/>
        </authorList>
    </citation>
    <scope>NUCLEOTIDE SEQUENCE</scope>
    <source>
        <strain evidence="6">UV-8b</strain>
    </source>
</reference>
<accession>A0A063C7C6</accession>
<protein>
    <recommendedName>
        <fullName evidence="4">Copper transport protein</fullName>
    </recommendedName>
</protein>
<dbReference type="KEGG" id="uvi:66065113"/>
<dbReference type="HOGENOM" id="CLU_090404_1_1_1"/>
<keyword evidence="7" id="KW-1185">Reference proteome</keyword>
<comment type="subcellular location">
    <subcellularLocation>
        <location evidence="4">Membrane</location>
        <topology evidence="4">Multi-pass membrane protein</topology>
    </subcellularLocation>
</comment>
<comment type="similarity">
    <text evidence="4">Belongs to the copper transporter (Ctr) (TC 1.A.56) family. SLC31A subfamily.</text>
</comment>
<proteinExistence type="inferred from homology"/>
<feature type="transmembrane region" description="Helical" evidence="4">
    <location>
        <begin position="41"/>
        <end position="61"/>
    </location>
</feature>
<sequence>MNHDGHAAPAPAPAPAPMAMVFQTDRSTPLYASSWTPASPGAYAATCVFLVGLAFSARLLLAARAVQEARWLDRDLGRRYVVARGAAPPAERIAADCGAKQMMLLSANGLEETVVVVARGGGGRARPWRFSVDPWRAAMDTALAGAGYLLMLAVMTMNVGYFMSVLAGVFAGSLAVGRYSVSVGDH</sequence>
<dbReference type="GO" id="GO:0005886">
    <property type="term" value="C:plasma membrane"/>
    <property type="evidence" value="ECO:0007669"/>
    <property type="project" value="TreeGrafter"/>
</dbReference>
<name>A0A063C7C6_USTVR</name>
<evidence type="ECO:0000313" key="8">
    <source>
        <dbReference type="Proteomes" id="UP000054053"/>
    </source>
</evidence>
<dbReference type="GeneID" id="66065113"/>
<evidence type="ECO:0000256" key="2">
    <source>
        <dbReference type="ARBA" id="ARBA00022989"/>
    </source>
</evidence>
<dbReference type="PANTHER" id="PTHR12483">
    <property type="entry name" value="SOLUTE CARRIER FAMILY 31 COPPER TRANSPORTERS"/>
    <property type="match status" value="1"/>
</dbReference>
<dbReference type="Pfam" id="PF04145">
    <property type="entry name" value="Ctr"/>
    <property type="match status" value="1"/>
</dbReference>
<dbReference type="GO" id="GO:0005375">
    <property type="term" value="F:copper ion transmembrane transporter activity"/>
    <property type="evidence" value="ECO:0007669"/>
    <property type="project" value="UniProtKB-UniRule"/>
</dbReference>